<sequence length="86" mass="9402">KPPLRLKYTATDYLNSLRSSSNEPPLPPPYGVSYPTAYCSIGSSPAGKVPITTTQITVTPDSSELVFLNKSIRQMRANNIRNESTT</sequence>
<reference evidence="1 2" key="1">
    <citation type="submission" date="2021-06" db="EMBL/GenBank/DDBJ databases">
        <authorList>
            <person name="Kallberg Y."/>
            <person name="Tangrot J."/>
            <person name="Rosling A."/>
        </authorList>
    </citation>
    <scope>NUCLEOTIDE SEQUENCE [LARGE SCALE GENOMIC DNA]</scope>
    <source>
        <strain evidence="1 2">120-4 pot B 10/14</strain>
    </source>
</reference>
<gene>
    <name evidence="1" type="ORF">GMARGA_LOCUS45392</name>
</gene>
<feature type="non-terminal residue" evidence="1">
    <location>
        <position position="1"/>
    </location>
</feature>
<organism evidence="1 2">
    <name type="scientific">Gigaspora margarita</name>
    <dbReference type="NCBI Taxonomy" id="4874"/>
    <lineage>
        <taxon>Eukaryota</taxon>
        <taxon>Fungi</taxon>
        <taxon>Fungi incertae sedis</taxon>
        <taxon>Mucoromycota</taxon>
        <taxon>Glomeromycotina</taxon>
        <taxon>Glomeromycetes</taxon>
        <taxon>Diversisporales</taxon>
        <taxon>Gigasporaceae</taxon>
        <taxon>Gigaspora</taxon>
    </lineage>
</organism>
<protein>
    <submittedName>
        <fullName evidence="1">6010_t:CDS:1</fullName>
    </submittedName>
</protein>
<feature type="non-terminal residue" evidence="1">
    <location>
        <position position="86"/>
    </location>
</feature>
<keyword evidence="2" id="KW-1185">Reference proteome</keyword>
<comment type="caution">
    <text evidence="1">The sequence shown here is derived from an EMBL/GenBank/DDBJ whole genome shotgun (WGS) entry which is preliminary data.</text>
</comment>
<evidence type="ECO:0000313" key="2">
    <source>
        <dbReference type="Proteomes" id="UP000789901"/>
    </source>
</evidence>
<evidence type="ECO:0000313" key="1">
    <source>
        <dbReference type="EMBL" id="CAG8856571.1"/>
    </source>
</evidence>
<proteinExistence type="predicted"/>
<name>A0ABN7XQI4_GIGMA</name>
<accession>A0ABN7XQI4</accession>
<dbReference type="EMBL" id="CAJVQB010161418">
    <property type="protein sequence ID" value="CAG8856571.1"/>
    <property type="molecule type" value="Genomic_DNA"/>
</dbReference>
<dbReference type="Proteomes" id="UP000789901">
    <property type="component" value="Unassembled WGS sequence"/>
</dbReference>